<reference evidence="1" key="1">
    <citation type="submission" date="2019-08" db="EMBL/GenBank/DDBJ databases">
        <authorList>
            <person name="Kucharzyk K."/>
            <person name="Murdoch R.W."/>
            <person name="Higgins S."/>
            <person name="Loffler F."/>
        </authorList>
    </citation>
    <scope>NUCLEOTIDE SEQUENCE</scope>
</reference>
<dbReference type="Gene3D" id="3.90.550.10">
    <property type="entry name" value="Spore Coat Polysaccharide Biosynthesis Protein SpsA, Chain A"/>
    <property type="match status" value="1"/>
</dbReference>
<comment type="caution">
    <text evidence="1">The sequence shown here is derived from an EMBL/GenBank/DDBJ whole genome shotgun (WGS) entry which is preliminary data.</text>
</comment>
<dbReference type="InterPro" id="IPR029044">
    <property type="entry name" value="Nucleotide-diphossugar_trans"/>
</dbReference>
<dbReference type="EMBL" id="VSSQ01034453">
    <property type="protein sequence ID" value="MPM86403.1"/>
    <property type="molecule type" value="Genomic_DNA"/>
</dbReference>
<accession>A0A645DBT5</accession>
<sequence length="94" mass="10934">MENIVVGDDKGYILCGVSYWSQEDSTIIVDKLEEAINSGKFENLYWDDIVKDNIEKLDVQIRKINSDDCFEIDSLDDLEFVNNYIKTNFDKKEA</sequence>
<name>A0A645DBT5_9ZZZZ</name>
<gene>
    <name evidence="1" type="ORF">SDC9_133492</name>
</gene>
<organism evidence="1">
    <name type="scientific">bioreactor metagenome</name>
    <dbReference type="NCBI Taxonomy" id="1076179"/>
    <lineage>
        <taxon>unclassified sequences</taxon>
        <taxon>metagenomes</taxon>
        <taxon>ecological metagenomes</taxon>
    </lineage>
</organism>
<protein>
    <submittedName>
        <fullName evidence="1">Uncharacterized protein</fullName>
    </submittedName>
</protein>
<evidence type="ECO:0000313" key="1">
    <source>
        <dbReference type="EMBL" id="MPM86403.1"/>
    </source>
</evidence>
<proteinExistence type="predicted"/>
<dbReference type="AlphaFoldDB" id="A0A645DBT5"/>